<evidence type="ECO:0000313" key="3">
    <source>
        <dbReference type="Proteomes" id="UP000219546"/>
    </source>
</evidence>
<dbReference type="EMBL" id="OAOP01000004">
    <property type="protein sequence ID" value="SNX70309.1"/>
    <property type="molecule type" value="Genomic_DNA"/>
</dbReference>
<keyword evidence="3" id="KW-1185">Reference proteome</keyword>
<accession>A0A285CRU8</accession>
<organism evidence="2 3">
    <name type="scientific">Bacillus oleivorans</name>
    <dbReference type="NCBI Taxonomy" id="1448271"/>
    <lineage>
        <taxon>Bacteria</taxon>
        <taxon>Bacillati</taxon>
        <taxon>Bacillota</taxon>
        <taxon>Bacilli</taxon>
        <taxon>Bacillales</taxon>
        <taxon>Bacillaceae</taxon>
        <taxon>Bacillus</taxon>
    </lineage>
</organism>
<gene>
    <name evidence="2" type="ORF">SAMN05877753_10431</name>
</gene>
<dbReference type="Proteomes" id="UP000219546">
    <property type="component" value="Unassembled WGS sequence"/>
</dbReference>
<dbReference type="AlphaFoldDB" id="A0A285CRU8"/>
<proteinExistence type="predicted"/>
<sequence length="86" mass="10243">MGMFEKLVQEQMKTMEQLLFLQSELERCQNIEAELIRLQEEAGLQSIQHDIENMRIELKKIQQTFEEQTKEVILTYQLEGQKQVSV</sequence>
<feature type="coiled-coil region" evidence="1">
    <location>
        <begin position="21"/>
        <end position="71"/>
    </location>
</feature>
<name>A0A285CRU8_9BACI</name>
<keyword evidence="1" id="KW-0175">Coiled coil</keyword>
<dbReference type="Pfam" id="PF14182">
    <property type="entry name" value="YgaB"/>
    <property type="match status" value="1"/>
</dbReference>
<dbReference type="InterPro" id="IPR025572">
    <property type="entry name" value="YgaB"/>
</dbReference>
<reference evidence="2 3" key="1">
    <citation type="submission" date="2017-08" db="EMBL/GenBank/DDBJ databases">
        <authorList>
            <person name="de Groot N.N."/>
        </authorList>
    </citation>
    <scope>NUCLEOTIDE SEQUENCE [LARGE SCALE GENOMIC DNA]</scope>
    <source>
        <strain evidence="2 3">JC228</strain>
    </source>
</reference>
<dbReference type="OrthoDB" id="2942102at2"/>
<dbReference type="RefSeq" id="WP_097158442.1">
    <property type="nucleotide sequence ID" value="NZ_JBEPMQ010000010.1"/>
</dbReference>
<evidence type="ECO:0000256" key="1">
    <source>
        <dbReference type="SAM" id="Coils"/>
    </source>
</evidence>
<protein>
    <submittedName>
        <fullName evidence="2">YgaB-like protein</fullName>
    </submittedName>
</protein>
<evidence type="ECO:0000313" key="2">
    <source>
        <dbReference type="EMBL" id="SNX70309.1"/>
    </source>
</evidence>